<dbReference type="InterPro" id="IPR050792">
    <property type="entry name" value="ADP-ribosylglycohydrolase"/>
</dbReference>
<organism evidence="1 2">
    <name type="scientific">Thiohalorhabdus methylotrophus</name>
    <dbReference type="NCBI Taxonomy" id="3242694"/>
    <lineage>
        <taxon>Bacteria</taxon>
        <taxon>Pseudomonadati</taxon>
        <taxon>Pseudomonadota</taxon>
        <taxon>Gammaproteobacteria</taxon>
        <taxon>Thiohalorhabdales</taxon>
        <taxon>Thiohalorhabdaceae</taxon>
        <taxon>Thiohalorhabdus</taxon>
    </lineage>
</organism>
<dbReference type="Gene3D" id="1.10.4080.10">
    <property type="entry name" value="ADP-ribosylation/Crystallin J1"/>
    <property type="match status" value="1"/>
</dbReference>
<proteinExistence type="predicted"/>
<dbReference type="RefSeq" id="WP_373655161.1">
    <property type="nucleotide sequence ID" value="NZ_JBGUAW010000003.1"/>
</dbReference>
<accession>A0ABV4TST0</accession>
<name>A0ABV4TST0_9GAMM</name>
<dbReference type="SUPFAM" id="SSF101478">
    <property type="entry name" value="ADP-ribosylglycohydrolase"/>
    <property type="match status" value="1"/>
</dbReference>
<gene>
    <name evidence="1" type="ORF">ACERLL_06000</name>
</gene>
<dbReference type="Pfam" id="PF03747">
    <property type="entry name" value="ADP_ribosyl_GH"/>
    <property type="match status" value="1"/>
</dbReference>
<evidence type="ECO:0000313" key="1">
    <source>
        <dbReference type="EMBL" id="MFA9460378.1"/>
    </source>
</evidence>
<comment type="caution">
    <text evidence="1">The sequence shown here is derived from an EMBL/GenBank/DDBJ whole genome shotgun (WGS) entry which is preliminary data.</text>
</comment>
<dbReference type="InterPro" id="IPR036705">
    <property type="entry name" value="Ribosyl_crysJ1_sf"/>
</dbReference>
<dbReference type="PANTHER" id="PTHR16222">
    <property type="entry name" value="ADP-RIBOSYLGLYCOHYDROLASE"/>
    <property type="match status" value="1"/>
</dbReference>
<protein>
    <submittedName>
        <fullName evidence="1">ADP-ribosylglycohydrolase family protein</fullName>
    </submittedName>
</protein>
<evidence type="ECO:0000313" key="2">
    <source>
        <dbReference type="Proteomes" id="UP001575181"/>
    </source>
</evidence>
<dbReference type="InterPro" id="IPR005502">
    <property type="entry name" value="Ribosyl_crysJ1"/>
</dbReference>
<dbReference type="Proteomes" id="UP001575181">
    <property type="component" value="Unassembled WGS sequence"/>
</dbReference>
<keyword evidence="2" id="KW-1185">Reference proteome</keyword>
<reference evidence="1 2" key="1">
    <citation type="submission" date="2024-08" db="EMBL/GenBank/DDBJ databases">
        <title>Whole-genome sequencing of halo(alkali)philic microorganisms from hypersaline lakes.</title>
        <authorList>
            <person name="Sorokin D.Y."/>
            <person name="Merkel A.Y."/>
            <person name="Messina E."/>
            <person name="Yakimov M."/>
        </authorList>
    </citation>
    <scope>NUCLEOTIDE SEQUENCE [LARGE SCALE GENOMIC DNA]</scope>
    <source>
        <strain evidence="1 2">Cl-TMA</strain>
    </source>
</reference>
<dbReference type="EMBL" id="JBGUAW010000003">
    <property type="protein sequence ID" value="MFA9460378.1"/>
    <property type="molecule type" value="Genomic_DNA"/>
</dbReference>
<sequence length="294" mass="29908">MEAAPDSPIGRARLALEGLSVGDAFGERFFAAELAEDLARGGRPLPDGPWTWTDDTAMALGIFEVLREDGEIHPDRLAAVFSRDHAASPGRGYGPGAKRLLEAVAEGGDWRELAGAAFGGAGSMGNGGAMRAAPLGAFFAGSREALREQADRSARVTHAHTEGRAGAIAVAAAAAAARDPEPDLLGAALAATPEGPLRRGLETAAALPPVAPIGQAVATLGNGSQLLAADTVPFALWCAARHLGDFTETLWATVSGGGDRDTTCAIAGGVAALAVGPEGIPEAWRSRREALPTP</sequence>
<dbReference type="PANTHER" id="PTHR16222:SF12">
    <property type="entry name" value="ADP-RIBOSYLGLYCOHYDROLASE-RELATED"/>
    <property type="match status" value="1"/>
</dbReference>